<dbReference type="Gene3D" id="1.20.5.4130">
    <property type="match status" value="1"/>
</dbReference>
<evidence type="ECO:0000256" key="3">
    <source>
        <dbReference type="ARBA" id="ARBA00022821"/>
    </source>
</evidence>
<keyword evidence="8" id="KW-1185">Reference proteome</keyword>
<evidence type="ECO:0000256" key="1">
    <source>
        <dbReference type="ARBA" id="ARBA00022737"/>
    </source>
</evidence>
<name>A0ABR2RU44_9ROSI</name>
<evidence type="ECO:0008006" key="9">
    <source>
        <dbReference type="Google" id="ProtNLM"/>
    </source>
</evidence>
<dbReference type="PANTHER" id="PTHR15140:SF37">
    <property type="entry name" value="UBIQUITIN-LIKE DOMAIN-CONTAINING PROTEIN"/>
    <property type="match status" value="1"/>
</dbReference>
<dbReference type="PANTHER" id="PTHR15140">
    <property type="entry name" value="TUBULIN-SPECIFIC CHAPERONE E"/>
    <property type="match status" value="1"/>
</dbReference>
<reference evidence="7 8" key="1">
    <citation type="journal article" date="2024" name="G3 (Bethesda)">
        <title>Genome assembly of Hibiscus sabdariffa L. provides insights into metabolisms of medicinal natural products.</title>
        <authorList>
            <person name="Kim T."/>
        </authorList>
    </citation>
    <scope>NUCLEOTIDE SEQUENCE [LARGE SCALE GENOMIC DNA]</scope>
    <source>
        <strain evidence="7">TK-2024</strain>
        <tissue evidence="7">Old leaves</tissue>
    </source>
</reference>
<evidence type="ECO:0000259" key="5">
    <source>
        <dbReference type="Pfam" id="PF18052"/>
    </source>
</evidence>
<evidence type="ECO:0000259" key="6">
    <source>
        <dbReference type="Pfam" id="PF23598"/>
    </source>
</evidence>
<evidence type="ECO:0000256" key="2">
    <source>
        <dbReference type="ARBA" id="ARBA00022741"/>
    </source>
</evidence>
<evidence type="ECO:0000313" key="8">
    <source>
        <dbReference type="Proteomes" id="UP001396334"/>
    </source>
</evidence>
<dbReference type="CDD" id="cd14798">
    <property type="entry name" value="RX-CC_like"/>
    <property type="match status" value="1"/>
</dbReference>
<feature type="domain" description="Disease resistance R13L4/SHOC-2-like LRR" evidence="6">
    <location>
        <begin position="243"/>
        <end position="395"/>
    </location>
</feature>
<sequence length="442" mass="50432">MKSFLKVADARKLDNDVARTAVAEIRELAYDVEDMIETFALKVASQRKPGFSNCLKRSVCFLKKGCLLHRTRSEIEKITVKIQELTRQLNTYDVTKLGDHGEGPSSSSECRESRQPYPHVMDDNVVGMDDDIKELVSVLVEERGESKSNASSLSSIQRARRVSAHEFFQINCIKSPMLRSLLFFDGYSFLNAMFQKLDDHFDRGDYIVVIAILFATLFGPFEIKDFNANDSDKNPPIIEGRYLHSLSIIHNEGRIDPRHLNHLLSSCVSVCKLSLDVEISELPEYVYSSSYLAYLNLRMCKLKEDPMPTLEKLPSLRVLELHALAFEGKEVFCSTQGFPKLESLTLFGLHNLEEWKVDDGAMPRLWQLGIEWCQELKMVPDGLRYITMLQELEIKSMPNVFIDKLVEGGEDFYKVQHVPSRILKEFDEFELLILSGGEGIAQ</sequence>
<feature type="domain" description="Disease resistance N-terminal" evidence="5">
    <location>
        <begin position="1"/>
        <end position="51"/>
    </location>
</feature>
<protein>
    <recommendedName>
        <fullName evidence="9">Rx N-terminal domain-containing protein</fullName>
    </recommendedName>
</protein>
<dbReference type="Proteomes" id="UP001396334">
    <property type="component" value="Unassembled WGS sequence"/>
</dbReference>
<dbReference type="InterPro" id="IPR055414">
    <property type="entry name" value="LRR_R13L4/SHOC2-like"/>
</dbReference>
<dbReference type="Gene3D" id="3.80.10.10">
    <property type="entry name" value="Ribonuclease Inhibitor"/>
    <property type="match status" value="1"/>
</dbReference>
<comment type="caution">
    <text evidence="7">The sequence shown here is derived from an EMBL/GenBank/DDBJ whole genome shotgun (WGS) entry which is preliminary data.</text>
</comment>
<accession>A0ABR2RU44</accession>
<dbReference type="EMBL" id="JBBPBN010000020">
    <property type="protein sequence ID" value="KAK9016510.1"/>
    <property type="molecule type" value="Genomic_DNA"/>
</dbReference>
<proteinExistence type="predicted"/>
<evidence type="ECO:0000256" key="4">
    <source>
        <dbReference type="SAM" id="MobiDB-lite"/>
    </source>
</evidence>
<dbReference type="InterPro" id="IPR032675">
    <property type="entry name" value="LRR_dom_sf"/>
</dbReference>
<dbReference type="SUPFAM" id="SSF52058">
    <property type="entry name" value="L domain-like"/>
    <property type="match status" value="1"/>
</dbReference>
<dbReference type="Pfam" id="PF18052">
    <property type="entry name" value="Rx_N"/>
    <property type="match status" value="1"/>
</dbReference>
<organism evidence="7 8">
    <name type="scientific">Hibiscus sabdariffa</name>
    <name type="common">roselle</name>
    <dbReference type="NCBI Taxonomy" id="183260"/>
    <lineage>
        <taxon>Eukaryota</taxon>
        <taxon>Viridiplantae</taxon>
        <taxon>Streptophyta</taxon>
        <taxon>Embryophyta</taxon>
        <taxon>Tracheophyta</taxon>
        <taxon>Spermatophyta</taxon>
        <taxon>Magnoliopsida</taxon>
        <taxon>eudicotyledons</taxon>
        <taxon>Gunneridae</taxon>
        <taxon>Pentapetalae</taxon>
        <taxon>rosids</taxon>
        <taxon>malvids</taxon>
        <taxon>Malvales</taxon>
        <taxon>Malvaceae</taxon>
        <taxon>Malvoideae</taxon>
        <taxon>Hibiscus</taxon>
    </lineage>
</organism>
<keyword evidence="1" id="KW-0677">Repeat</keyword>
<dbReference type="Pfam" id="PF23598">
    <property type="entry name" value="LRR_14"/>
    <property type="match status" value="1"/>
</dbReference>
<gene>
    <name evidence="7" type="ORF">V6N11_079006</name>
</gene>
<keyword evidence="3" id="KW-0611">Plant defense</keyword>
<dbReference type="InterPro" id="IPR038005">
    <property type="entry name" value="RX-like_CC"/>
</dbReference>
<feature type="region of interest" description="Disordered" evidence="4">
    <location>
        <begin position="96"/>
        <end position="115"/>
    </location>
</feature>
<keyword evidence="2" id="KW-0547">Nucleotide-binding</keyword>
<dbReference type="InterPro" id="IPR041118">
    <property type="entry name" value="Rx_N"/>
</dbReference>
<evidence type="ECO:0000313" key="7">
    <source>
        <dbReference type="EMBL" id="KAK9016510.1"/>
    </source>
</evidence>